<protein>
    <recommendedName>
        <fullName evidence="17">Cytochrome P450 87A3</fullName>
    </recommendedName>
</protein>
<accession>A0AAV8TEC4</accession>
<evidence type="ECO:0000313" key="16">
    <source>
        <dbReference type="Proteomes" id="UP001159364"/>
    </source>
</evidence>
<dbReference type="EMBL" id="JAIWQS010000005">
    <property type="protein sequence ID" value="KAJ8765122.1"/>
    <property type="molecule type" value="Genomic_DNA"/>
</dbReference>
<dbReference type="FunFam" id="1.10.630.10:FF:000020">
    <property type="entry name" value="Cytochrome P450 family protein"/>
    <property type="match status" value="1"/>
</dbReference>
<evidence type="ECO:0000256" key="10">
    <source>
        <dbReference type="ARBA" id="ARBA00023033"/>
    </source>
</evidence>
<keyword evidence="7 14" id="KW-1133">Transmembrane helix</keyword>
<evidence type="ECO:0000313" key="15">
    <source>
        <dbReference type="EMBL" id="KAJ8765122.1"/>
    </source>
</evidence>
<dbReference type="PANTHER" id="PTHR24286:SF305">
    <property type="entry name" value="CYTOCHROME P450 708A2"/>
    <property type="match status" value="1"/>
</dbReference>
<dbReference type="GO" id="GO:0005506">
    <property type="term" value="F:iron ion binding"/>
    <property type="evidence" value="ECO:0007669"/>
    <property type="project" value="InterPro"/>
</dbReference>
<dbReference type="CDD" id="cd11043">
    <property type="entry name" value="CYP90-like"/>
    <property type="match status" value="1"/>
</dbReference>
<evidence type="ECO:0000256" key="1">
    <source>
        <dbReference type="ARBA" id="ARBA00001971"/>
    </source>
</evidence>
<organism evidence="15 16">
    <name type="scientific">Erythroxylum novogranatense</name>
    <dbReference type="NCBI Taxonomy" id="1862640"/>
    <lineage>
        <taxon>Eukaryota</taxon>
        <taxon>Viridiplantae</taxon>
        <taxon>Streptophyta</taxon>
        <taxon>Embryophyta</taxon>
        <taxon>Tracheophyta</taxon>
        <taxon>Spermatophyta</taxon>
        <taxon>Magnoliopsida</taxon>
        <taxon>eudicotyledons</taxon>
        <taxon>Gunneridae</taxon>
        <taxon>Pentapetalae</taxon>
        <taxon>rosids</taxon>
        <taxon>fabids</taxon>
        <taxon>Malpighiales</taxon>
        <taxon>Erythroxylaceae</taxon>
        <taxon>Erythroxylum</taxon>
    </lineage>
</organism>
<sequence length="473" mass="54235">MWATVWFALTLAIIYYSYWINKWRNPKCNGSLPPGSMGLPLIGETLQLLIPSYSLDLHPFIKKRIQRYGLIFRSNVAGRPIIISADPEFNRYIINQEGNLVEMWYLDTFSKLFSQDGEIRTNAIGLAHKYARSLFLNHFGSESLKEKLLPEMEKTINRTLCQWSNHAPVEVKHAASLMALNFTAKQAFGYDLSLNISKSFTGFLKGFMSFPLNLPGTAYHKCMEEQKKMMDFLRQELEERLASPNKHYKDVLGQAVDDLKKEKFLTPEFIVKMLFGVLFASFESISAVMTLAFKLLSEHPLVLQELVAENDRILKNRKDRHSTSSLTWDEYKSLTFTHQVINEVLRMGNVAPGLLRRAMKDFEYKGYTIPGGWPIMVVTSARHMNPDVYEDPLVFNPWRWKKLDSYTISCNFTPFGGGIRQCAGAEYSKAFLATFFHVLVTKFTWTNIKGGEIARSPILGFGDGVRIKVCERH</sequence>
<dbReference type="PRINTS" id="PR00463">
    <property type="entry name" value="EP450I"/>
</dbReference>
<evidence type="ECO:0000256" key="11">
    <source>
        <dbReference type="ARBA" id="ARBA00023136"/>
    </source>
</evidence>
<evidence type="ECO:0000256" key="9">
    <source>
        <dbReference type="ARBA" id="ARBA00023004"/>
    </source>
</evidence>
<keyword evidence="10 13" id="KW-0503">Monooxygenase</keyword>
<dbReference type="Pfam" id="PF00067">
    <property type="entry name" value="p450"/>
    <property type="match status" value="1"/>
</dbReference>
<keyword evidence="6 12" id="KW-0479">Metal-binding</keyword>
<evidence type="ECO:0000256" key="13">
    <source>
        <dbReference type="RuleBase" id="RU000461"/>
    </source>
</evidence>
<keyword evidence="9 12" id="KW-0408">Iron</keyword>
<dbReference type="InterPro" id="IPR001128">
    <property type="entry name" value="Cyt_P450"/>
</dbReference>
<keyword evidence="8 13" id="KW-0560">Oxidoreductase</keyword>
<dbReference type="GO" id="GO:0010268">
    <property type="term" value="P:brassinosteroid homeostasis"/>
    <property type="evidence" value="ECO:0007669"/>
    <property type="project" value="TreeGrafter"/>
</dbReference>
<keyword evidence="4 12" id="KW-0349">Heme</keyword>
<evidence type="ECO:0000256" key="3">
    <source>
        <dbReference type="ARBA" id="ARBA00010617"/>
    </source>
</evidence>
<dbReference type="PANTHER" id="PTHR24286">
    <property type="entry name" value="CYTOCHROME P450 26"/>
    <property type="match status" value="1"/>
</dbReference>
<evidence type="ECO:0008006" key="17">
    <source>
        <dbReference type="Google" id="ProtNLM"/>
    </source>
</evidence>
<evidence type="ECO:0000256" key="2">
    <source>
        <dbReference type="ARBA" id="ARBA00004167"/>
    </source>
</evidence>
<dbReference type="GO" id="GO:0016132">
    <property type="term" value="P:brassinosteroid biosynthetic process"/>
    <property type="evidence" value="ECO:0007669"/>
    <property type="project" value="TreeGrafter"/>
</dbReference>
<comment type="caution">
    <text evidence="15">The sequence shown here is derived from an EMBL/GenBank/DDBJ whole genome shotgun (WGS) entry which is preliminary data.</text>
</comment>
<dbReference type="Proteomes" id="UP001159364">
    <property type="component" value="Linkage Group LG05"/>
</dbReference>
<dbReference type="InterPro" id="IPR002401">
    <property type="entry name" value="Cyt_P450_E_grp-I"/>
</dbReference>
<comment type="subcellular location">
    <subcellularLocation>
        <location evidence="2">Membrane</location>
        <topology evidence="2">Single-pass membrane protein</topology>
    </subcellularLocation>
</comment>
<dbReference type="Gene3D" id="1.10.630.10">
    <property type="entry name" value="Cytochrome P450"/>
    <property type="match status" value="1"/>
</dbReference>
<dbReference type="PROSITE" id="PS00086">
    <property type="entry name" value="CYTOCHROME_P450"/>
    <property type="match status" value="1"/>
</dbReference>
<dbReference type="InterPro" id="IPR017972">
    <property type="entry name" value="Cyt_P450_CS"/>
</dbReference>
<dbReference type="GO" id="GO:0016125">
    <property type="term" value="P:sterol metabolic process"/>
    <property type="evidence" value="ECO:0007669"/>
    <property type="project" value="TreeGrafter"/>
</dbReference>
<dbReference type="GO" id="GO:0004497">
    <property type="term" value="F:monooxygenase activity"/>
    <property type="evidence" value="ECO:0007669"/>
    <property type="project" value="UniProtKB-KW"/>
</dbReference>
<feature type="transmembrane region" description="Helical" evidence="14">
    <location>
        <begin position="6"/>
        <end position="21"/>
    </location>
</feature>
<comment type="similarity">
    <text evidence="3 13">Belongs to the cytochrome P450 family.</text>
</comment>
<keyword evidence="11 14" id="KW-0472">Membrane</keyword>
<dbReference type="GO" id="GO:0020037">
    <property type="term" value="F:heme binding"/>
    <property type="evidence" value="ECO:0007669"/>
    <property type="project" value="InterPro"/>
</dbReference>
<keyword evidence="16" id="KW-1185">Reference proteome</keyword>
<gene>
    <name evidence="15" type="ORF">K2173_010608</name>
</gene>
<keyword evidence="5 14" id="KW-0812">Transmembrane</keyword>
<evidence type="ECO:0000256" key="8">
    <source>
        <dbReference type="ARBA" id="ARBA00023002"/>
    </source>
</evidence>
<dbReference type="GO" id="GO:0016705">
    <property type="term" value="F:oxidoreductase activity, acting on paired donors, with incorporation or reduction of molecular oxygen"/>
    <property type="evidence" value="ECO:0007669"/>
    <property type="project" value="InterPro"/>
</dbReference>
<reference evidence="15 16" key="1">
    <citation type="submission" date="2021-09" db="EMBL/GenBank/DDBJ databases">
        <title>Genomic insights and catalytic innovation underlie evolution of tropane alkaloids biosynthesis.</title>
        <authorList>
            <person name="Wang Y.-J."/>
            <person name="Tian T."/>
            <person name="Huang J.-P."/>
            <person name="Huang S.-X."/>
        </authorList>
    </citation>
    <scope>NUCLEOTIDE SEQUENCE [LARGE SCALE GENOMIC DNA]</scope>
    <source>
        <strain evidence="15">KIB-2018</strain>
        <tissue evidence="15">Leaf</tissue>
    </source>
</reference>
<dbReference type="GO" id="GO:0016020">
    <property type="term" value="C:membrane"/>
    <property type="evidence" value="ECO:0007669"/>
    <property type="project" value="UniProtKB-SubCell"/>
</dbReference>
<dbReference type="AlphaFoldDB" id="A0AAV8TEC4"/>
<evidence type="ECO:0000256" key="14">
    <source>
        <dbReference type="SAM" id="Phobius"/>
    </source>
</evidence>
<comment type="cofactor">
    <cofactor evidence="1 12">
        <name>heme</name>
        <dbReference type="ChEBI" id="CHEBI:30413"/>
    </cofactor>
</comment>
<feature type="binding site" description="axial binding residue" evidence="12">
    <location>
        <position position="422"/>
    </location>
    <ligand>
        <name>heme</name>
        <dbReference type="ChEBI" id="CHEBI:30413"/>
    </ligand>
    <ligandPart>
        <name>Fe</name>
        <dbReference type="ChEBI" id="CHEBI:18248"/>
    </ligandPart>
</feature>
<name>A0AAV8TEC4_9ROSI</name>
<evidence type="ECO:0000256" key="12">
    <source>
        <dbReference type="PIRSR" id="PIRSR602401-1"/>
    </source>
</evidence>
<dbReference type="SUPFAM" id="SSF48264">
    <property type="entry name" value="Cytochrome P450"/>
    <property type="match status" value="1"/>
</dbReference>
<evidence type="ECO:0000256" key="6">
    <source>
        <dbReference type="ARBA" id="ARBA00022723"/>
    </source>
</evidence>
<evidence type="ECO:0000256" key="4">
    <source>
        <dbReference type="ARBA" id="ARBA00022617"/>
    </source>
</evidence>
<evidence type="ECO:0000256" key="5">
    <source>
        <dbReference type="ARBA" id="ARBA00022692"/>
    </source>
</evidence>
<feature type="transmembrane region" description="Helical" evidence="14">
    <location>
        <begin position="269"/>
        <end position="293"/>
    </location>
</feature>
<proteinExistence type="inferred from homology"/>
<evidence type="ECO:0000256" key="7">
    <source>
        <dbReference type="ARBA" id="ARBA00022989"/>
    </source>
</evidence>
<dbReference type="InterPro" id="IPR036396">
    <property type="entry name" value="Cyt_P450_sf"/>
</dbReference>